<evidence type="ECO:0000256" key="2">
    <source>
        <dbReference type="SAM" id="SignalP"/>
    </source>
</evidence>
<evidence type="ECO:0000313" key="4">
    <source>
        <dbReference type="EMBL" id="MBD7945669.1"/>
    </source>
</evidence>
<keyword evidence="1" id="KW-0812">Transmembrane</keyword>
<dbReference type="Gene3D" id="3.10.310.50">
    <property type="match status" value="1"/>
</dbReference>
<keyword evidence="1" id="KW-0472">Membrane</keyword>
<feature type="chain" id="PRO_5047013385" evidence="2">
    <location>
        <begin position="25"/>
        <end position="219"/>
    </location>
</feature>
<evidence type="ECO:0000259" key="3">
    <source>
        <dbReference type="Pfam" id="PF04536"/>
    </source>
</evidence>
<dbReference type="PANTHER" id="PTHR30373:SF2">
    <property type="entry name" value="UPF0603 PROTEIN YGCG"/>
    <property type="match status" value="1"/>
</dbReference>
<comment type="caution">
    <text evidence="4">The sequence shown here is derived from an EMBL/GenBank/DDBJ whole genome shotgun (WGS) entry which is preliminary data.</text>
</comment>
<evidence type="ECO:0000256" key="1">
    <source>
        <dbReference type="SAM" id="Phobius"/>
    </source>
</evidence>
<keyword evidence="1" id="KW-1133">Transmembrane helix</keyword>
<dbReference type="PANTHER" id="PTHR30373">
    <property type="entry name" value="UPF0603 PROTEIN YGCG"/>
    <property type="match status" value="1"/>
</dbReference>
<feature type="domain" description="TPM" evidence="3">
    <location>
        <begin position="38"/>
        <end position="164"/>
    </location>
</feature>
<reference evidence="4 5" key="1">
    <citation type="submission" date="2020-08" db="EMBL/GenBank/DDBJ databases">
        <title>A Genomic Blueprint of the Chicken Gut Microbiome.</title>
        <authorList>
            <person name="Gilroy R."/>
            <person name="Ravi A."/>
            <person name="Getino M."/>
            <person name="Pursley I."/>
            <person name="Horton D.L."/>
            <person name="Alikhan N.-F."/>
            <person name="Baker D."/>
            <person name="Gharbi K."/>
            <person name="Hall N."/>
            <person name="Watson M."/>
            <person name="Adriaenssens E.M."/>
            <person name="Foster-Nyarko E."/>
            <person name="Jarju S."/>
            <person name="Secka A."/>
            <person name="Antonio M."/>
            <person name="Oren A."/>
            <person name="Chaudhuri R."/>
            <person name="La Ragione R.M."/>
            <person name="Hildebrand F."/>
            <person name="Pallen M.J."/>
        </authorList>
    </citation>
    <scope>NUCLEOTIDE SEQUENCE [LARGE SCALE GENOMIC DNA]</scope>
    <source>
        <strain evidence="4 5">Sa2BUA9</strain>
    </source>
</reference>
<accession>A0ABR8RCY7</accession>
<proteinExistence type="predicted"/>
<feature type="signal peptide" evidence="2">
    <location>
        <begin position="1"/>
        <end position="24"/>
    </location>
</feature>
<name>A0ABR8RCY7_9BACI</name>
<dbReference type="EMBL" id="JACSQO010000009">
    <property type="protein sequence ID" value="MBD7945669.1"/>
    <property type="molecule type" value="Genomic_DNA"/>
</dbReference>
<dbReference type="Pfam" id="PF04536">
    <property type="entry name" value="TPM_phosphatase"/>
    <property type="match status" value="1"/>
</dbReference>
<organism evidence="4 5">
    <name type="scientific">Psychrobacillus faecigallinarum</name>
    <dbReference type="NCBI Taxonomy" id="2762235"/>
    <lineage>
        <taxon>Bacteria</taxon>
        <taxon>Bacillati</taxon>
        <taxon>Bacillota</taxon>
        <taxon>Bacilli</taxon>
        <taxon>Bacillales</taxon>
        <taxon>Bacillaceae</taxon>
        <taxon>Psychrobacillus</taxon>
    </lineage>
</organism>
<keyword evidence="5" id="KW-1185">Reference proteome</keyword>
<protein>
    <submittedName>
        <fullName evidence="4">TPM domain-containing protein</fullName>
    </submittedName>
</protein>
<dbReference type="Proteomes" id="UP000640786">
    <property type="component" value="Unassembled WGS sequence"/>
</dbReference>
<dbReference type="RefSeq" id="WP_191697642.1">
    <property type="nucleotide sequence ID" value="NZ_JACSQO010000009.1"/>
</dbReference>
<feature type="transmembrane region" description="Helical" evidence="1">
    <location>
        <begin position="191"/>
        <end position="210"/>
    </location>
</feature>
<keyword evidence="2" id="KW-0732">Signal</keyword>
<dbReference type="InterPro" id="IPR007621">
    <property type="entry name" value="TPM_dom"/>
</dbReference>
<gene>
    <name evidence="4" type="ORF">H9650_16275</name>
</gene>
<evidence type="ECO:0000313" key="5">
    <source>
        <dbReference type="Proteomes" id="UP000640786"/>
    </source>
</evidence>
<sequence length="219" mass="25009">MKRTIHLLVSIIFVSLLFPLTTGAASNIPNVPRDSYLVDLEGYLADETNLEIEQLGNRLKQGTTAQMVVMIIDNIGDQSAEQFNMEVIRENKIGSVRKKNGIVILIETDSINLGGPTVEITVDRDLEEAISYEKVDRIIDQYTMPYLNQGFIDEAVLYTYQALYNEVIREYGLKEETIQPQVYTTNYNNRLSIPTVVVIALVIFLLYRMINRNRGLERK</sequence>